<gene>
    <name evidence="10" type="primary">accB</name>
    <name evidence="10" type="ORF">J0M35_04880</name>
</gene>
<dbReference type="PANTHER" id="PTHR45266">
    <property type="entry name" value="OXALOACETATE DECARBOXYLASE ALPHA CHAIN"/>
    <property type="match status" value="1"/>
</dbReference>
<dbReference type="PRINTS" id="PR01071">
    <property type="entry name" value="ACOABIOTINCC"/>
</dbReference>
<evidence type="ECO:0000256" key="6">
    <source>
        <dbReference type="ARBA" id="ARBA00023160"/>
    </source>
</evidence>
<evidence type="ECO:0000256" key="5">
    <source>
        <dbReference type="ARBA" id="ARBA00023098"/>
    </source>
</evidence>
<dbReference type="GO" id="GO:0009317">
    <property type="term" value="C:acetyl-CoA carboxylase complex"/>
    <property type="evidence" value="ECO:0007669"/>
    <property type="project" value="InterPro"/>
</dbReference>
<dbReference type="PROSITE" id="PS00188">
    <property type="entry name" value="BIOTIN"/>
    <property type="match status" value="1"/>
</dbReference>
<dbReference type="FunFam" id="2.40.50.100:FF:000003">
    <property type="entry name" value="Acetyl-CoA carboxylase biotin carboxyl carrier protein"/>
    <property type="match status" value="1"/>
</dbReference>
<dbReference type="CDD" id="cd06850">
    <property type="entry name" value="biotinyl_domain"/>
    <property type="match status" value="1"/>
</dbReference>
<dbReference type="GO" id="GO:0006633">
    <property type="term" value="P:fatty acid biosynthetic process"/>
    <property type="evidence" value="ECO:0007669"/>
    <property type="project" value="UniProtKB-UniPathway"/>
</dbReference>
<dbReference type="PANTHER" id="PTHR45266:SF3">
    <property type="entry name" value="OXALOACETATE DECARBOXYLASE ALPHA CHAIN"/>
    <property type="match status" value="1"/>
</dbReference>
<evidence type="ECO:0000313" key="11">
    <source>
        <dbReference type="Proteomes" id="UP000664277"/>
    </source>
</evidence>
<dbReference type="GO" id="GO:0003989">
    <property type="term" value="F:acetyl-CoA carboxylase activity"/>
    <property type="evidence" value="ECO:0007669"/>
    <property type="project" value="InterPro"/>
</dbReference>
<name>A0A8J7PGI4_9BACT</name>
<protein>
    <recommendedName>
        <fullName evidence="2 8">Biotin carboxyl carrier protein of acetyl-CoA carboxylase</fullName>
    </recommendedName>
</protein>
<keyword evidence="7 8" id="KW-0092">Biotin</keyword>
<evidence type="ECO:0000256" key="4">
    <source>
        <dbReference type="ARBA" id="ARBA00022832"/>
    </source>
</evidence>
<organism evidence="10 11">
    <name type="scientific">Candidatus Obscuribacter phosphatis</name>
    <dbReference type="NCBI Taxonomy" id="1906157"/>
    <lineage>
        <taxon>Bacteria</taxon>
        <taxon>Bacillati</taxon>
        <taxon>Candidatus Melainabacteria</taxon>
        <taxon>Candidatus Obscuribacterales</taxon>
        <taxon>Candidatus Obscuribacteraceae</taxon>
        <taxon>Candidatus Obscuribacter</taxon>
    </lineage>
</organism>
<keyword evidence="3 8" id="KW-0444">Lipid biosynthesis</keyword>
<evidence type="ECO:0000256" key="3">
    <source>
        <dbReference type="ARBA" id="ARBA00022516"/>
    </source>
</evidence>
<evidence type="ECO:0000256" key="8">
    <source>
        <dbReference type="RuleBase" id="RU364072"/>
    </source>
</evidence>
<dbReference type="Proteomes" id="UP000664277">
    <property type="component" value="Unassembled WGS sequence"/>
</dbReference>
<evidence type="ECO:0000313" key="10">
    <source>
        <dbReference type="EMBL" id="MBN8659673.1"/>
    </source>
</evidence>
<feature type="domain" description="Lipoyl-binding" evidence="9">
    <location>
        <begin position="99"/>
        <end position="175"/>
    </location>
</feature>
<accession>A0A8J7PGI4</accession>
<comment type="function">
    <text evidence="8">This protein is a component of the acetyl coenzyme A carboxylase complex; first, biotin carboxylase catalyzes the carboxylation of the carrier protein and then the transcarboxylase transfers the carboxyl group to form malonyl-CoA.</text>
</comment>
<dbReference type="InterPro" id="IPR050709">
    <property type="entry name" value="Biotin_Carboxyl_Carrier/Decarb"/>
</dbReference>
<keyword evidence="5 8" id="KW-0443">Lipid metabolism</keyword>
<dbReference type="InterPro" id="IPR011053">
    <property type="entry name" value="Single_hybrid_motif"/>
</dbReference>
<evidence type="ECO:0000256" key="7">
    <source>
        <dbReference type="ARBA" id="ARBA00023267"/>
    </source>
</evidence>
<proteinExistence type="predicted"/>
<dbReference type="Pfam" id="PF00364">
    <property type="entry name" value="Biotin_lipoyl"/>
    <property type="match status" value="1"/>
</dbReference>
<dbReference type="SUPFAM" id="SSF51230">
    <property type="entry name" value="Single hybrid motif"/>
    <property type="match status" value="1"/>
</dbReference>
<dbReference type="AlphaFoldDB" id="A0A8J7PGI4"/>
<dbReference type="NCBIfam" id="TIGR00531">
    <property type="entry name" value="BCCP"/>
    <property type="match status" value="1"/>
</dbReference>
<dbReference type="InterPro" id="IPR001249">
    <property type="entry name" value="AcCoA_biotinCC"/>
</dbReference>
<keyword evidence="6 8" id="KW-0275">Fatty acid biosynthesis</keyword>
<comment type="caution">
    <text evidence="10">The sequence shown here is derived from an EMBL/GenBank/DDBJ whole genome shotgun (WGS) entry which is preliminary data.</text>
</comment>
<dbReference type="EMBL" id="JAFLCK010000004">
    <property type="protein sequence ID" value="MBN8659673.1"/>
    <property type="molecule type" value="Genomic_DNA"/>
</dbReference>
<evidence type="ECO:0000259" key="9">
    <source>
        <dbReference type="PROSITE" id="PS50968"/>
    </source>
</evidence>
<evidence type="ECO:0000256" key="2">
    <source>
        <dbReference type="ARBA" id="ARBA00017562"/>
    </source>
</evidence>
<sequence length="178" mass="18861">MKIDLQQIKELLGIVSSTDVTELTIEFGDQRITVKKEKQLAGTIEFPLPRDMRPMPPLHHNGGIDGTPPPVAPAVAAPPAPAKVEKPEPVAEEASSANTVAITSPMVGTFYQSPSPTAAAFVKVGDRVSVGQTVCIIEAMKLMNDLPSEVSGKIVKICAENGTTVEYGQTLFLVDPKG</sequence>
<evidence type="ECO:0000256" key="1">
    <source>
        <dbReference type="ARBA" id="ARBA00005194"/>
    </source>
</evidence>
<dbReference type="PROSITE" id="PS50968">
    <property type="entry name" value="BIOTINYL_LIPOYL"/>
    <property type="match status" value="1"/>
</dbReference>
<dbReference type="UniPathway" id="UPA00094"/>
<keyword evidence="4 8" id="KW-0276">Fatty acid metabolism</keyword>
<dbReference type="Gene3D" id="2.40.50.100">
    <property type="match status" value="1"/>
</dbReference>
<comment type="pathway">
    <text evidence="1 8">Lipid metabolism; fatty acid biosynthesis.</text>
</comment>
<dbReference type="InterPro" id="IPR001882">
    <property type="entry name" value="Biotin_BS"/>
</dbReference>
<reference evidence="10" key="1">
    <citation type="submission" date="2021-02" db="EMBL/GenBank/DDBJ databases">
        <title>Genome-Resolved Metagenomics of a Microbial Community Performing Photosynthetic Biological Nutrient Removal.</title>
        <authorList>
            <person name="Mcdaniel E.A."/>
        </authorList>
    </citation>
    <scope>NUCLEOTIDE SEQUENCE</scope>
    <source>
        <strain evidence="10">UWPOB_OBS1</strain>
    </source>
</reference>
<dbReference type="InterPro" id="IPR000089">
    <property type="entry name" value="Biotin_lipoyl"/>
</dbReference>